<feature type="transmembrane region" description="Helical" evidence="9">
    <location>
        <begin position="169"/>
        <end position="190"/>
    </location>
</feature>
<dbReference type="EMBL" id="CAAE01014577">
    <property type="protein sequence ID" value="CAF99462.1"/>
    <property type="molecule type" value="Genomic_DNA"/>
</dbReference>
<proteinExistence type="inferred from homology"/>
<dbReference type="GO" id="GO:0015293">
    <property type="term" value="F:symporter activity"/>
    <property type="evidence" value="ECO:0007669"/>
    <property type="project" value="UniProtKB-KW"/>
</dbReference>
<feature type="transmembrane region" description="Helical" evidence="9">
    <location>
        <begin position="1071"/>
        <end position="1090"/>
    </location>
</feature>
<sequence>MRLVLPNPGLDQRIPNHDDLEKMEKEDAGNRPKWDNKIQYILTCVGFCIGLGNVWRFPYLCQSHGGGAFLIPYLILLVLEGTPLLLLEFAIGQRLRRGSVGVWRSISPYLAGIANHQGAVGISVNELANPTTWLDAGAQVFYAFGLAWGGLISFSSYNSVHNNCVQDAIILSVVTGFTSVYAATVTYSIIGFRATEKYDNCISSNIMTLLNAFNLPEDNITADNYETALQRLNSSYPHIVLGLNIEECEMQKLLSEGVEGTGLAFIVFTEAITKMPGSPIWSVLFFVMLLCLGISTLFGNIEGVVVPLKDLNIFPKTWPHEVLTGTTCLVAFIITILFAQNSGLYWVTLFDNFAGSIPLLTIGLCEMIAVVYVYGIDRRLPDSLLDPAGAGGNASPSAGVCHRPAPQERQRGRVEDHQPLPDRHRYVDPFCQSRCLTNCKDKCFFLASGVASMLVSLLIGLYYNTLIAWILCNNCVQDAVILTIITGLTSVYAATVTYTIIGFRATEKFDHCISSNIMTLLNTFNLPEDNITADNYETALQRLNSSYPHIVLGLNIEECDKQKLLSEGVEGTGLAFIVFTEAITKMPGSPIWSVLFFVMLLCLGISTLFGNIEGVVVPLKDLNILSQKWPQEAVTVFYLVTQAQQKLTYLVWDPDSLRMGKEEDISGAEGRPKWDNRVQYLLSCIGFAVGLGNIWRFPYLCQIHGGGAFLIPYLIALVFEGLPLLYLELAIGQRMRKGSIGVWRTISPLLGGVGMASMIVSFCVCLFYNTIIAWVLWYFFHSFQDPLPWSQCPLNENGTGFNQECEKSTPVNYFWYRSTLNITPDIEMGGSLQWWLVAVYVTATFPYLVLTIFLVRGLTLDGATVGLTYLFTPKWNTLLNPQVWLDAATQIFFSLSVAFGGLISFASYNEEKNNCERDALIVGIINSATSLYASISVFSILGFKATNAYKSCRNENILTLTNNLEIPDKDITLENYDEWITKLNNTFPEEIANLKICDLENFLSESASGTGLAFIAFTEAVIEMPASQVWAILFFIMLFTLGLSSMFGNMEGITTPLKDLNVLPKWMPNEVTSGILCLVSFSVALIFTQGSGNYWVEVFNGYVGSVPLLLIAFFEIIAVSYIYGIRKFSEDLDYMNGSRPNIFWKACWLVISPLMLLTVFIAYVALQAQNHPVYPTWNPEYEEFPKTETKVYPDWVFAIIVLLCVIPVIPIPVVALYHLTCRTFRKRSDRSYPNAYCNDGFEIETQNRSE</sequence>
<feature type="transmembrane region" description="Helical" evidence="9">
    <location>
        <begin position="887"/>
        <end position="908"/>
    </location>
</feature>
<keyword evidence="12" id="KW-1185">Reference proteome</keyword>
<dbReference type="PRINTS" id="PR00176">
    <property type="entry name" value="NANEUSMPORT"/>
</dbReference>
<dbReference type="Pfam" id="PF00209">
    <property type="entry name" value="SNF"/>
    <property type="match status" value="5"/>
</dbReference>
<dbReference type="PANTHER" id="PTHR11616">
    <property type="entry name" value="SODIUM/CHLORIDE DEPENDENT TRANSPORTER"/>
    <property type="match status" value="1"/>
</dbReference>
<feature type="transmembrane region" description="Helical" evidence="9">
    <location>
        <begin position="749"/>
        <end position="780"/>
    </location>
</feature>
<keyword evidence="6" id="KW-0479">Metal-binding</keyword>
<dbReference type="GO" id="GO:0035725">
    <property type="term" value="P:sodium ion transmembrane transport"/>
    <property type="evidence" value="ECO:0007669"/>
    <property type="project" value="TreeGrafter"/>
</dbReference>
<organism evidence="10">
    <name type="scientific">Tetraodon nigroviridis</name>
    <name type="common">Spotted green pufferfish</name>
    <name type="synonym">Chelonodon nigroviridis</name>
    <dbReference type="NCBI Taxonomy" id="99883"/>
    <lineage>
        <taxon>Eukaryota</taxon>
        <taxon>Metazoa</taxon>
        <taxon>Chordata</taxon>
        <taxon>Craniata</taxon>
        <taxon>Vertebrata</taxon>
        <taxon>Euteleostomi</taxon>
        <taxon>Actinopterygii</taxon>
        <taxon>Neopterygii</taxon>
        <taxon>Teleostei</taxon>
        <taxon>Neoteleostei</taxon>
        <taxon>Acanthomorphata</taxon>
        <taxon>Eupercaria</taxon>
        <taxon>Tetraodontiformes</taxon>
        <taxon>Tetradontoidea</taxon>
        <taxon>Tetraodontidae</taxon>
        <taxon>Tetraodon</taxon>
    </lineage>
</organism>
<evidence type="ECO:0000256" key="7">
    <source>
        <dbReference type="RuleBase" id="RU003732"/>
    </source>
</evidence>
<evidence type="ECO:0000256" key="1">
    <source>
        <dbReference type="ARBA" id="ARBA00004141"/>
    </source>
</evidence>
<keyword evidence="4 9" id="KW-1133">Transmembrane helix</keyword>
<feature type="binding site" evidence="6">
    <location>
        <position position="880"/>
    </location>
    <ligand>
        <name>Na(+)</name>
        <dbReference type="ChEBI" id="CHEBI:29101"/>
        <label>1</label>
    </ligand>
</feature>
<protein>
    <recommendedName>
        <fullName evidence="7">Transporter</fullName>
    </recommendedName>
</protein>
<reference evidence="11" key="3">
    <citation type="submission" date="2025-05" db="UniProtKB">
        <authorList>
            <consortium name="Ensembl"/>
        </authorList>
    </citation>
    <scope>IDENTIFICATION</scope>
</reference>
<evidence type="ECO:0000256" key="4">
    <source>
        <dbReference type="ARBA" id="ARBA00022989"/>
    </source>
</evidence>
<feature type="transmembrane region" description="Helical" evidence="9">
    <location>
        <begin position="1102"/>
        <end position="1125"/>
    </location>
</feature>
<keyword evidence="2 7" id="KW-0813">Transport</keyword>
<keyword evidence="7" id="KW-0769">Symport</keyword>
<feature type="transmembrane region" description="Helical" evidence="9">
    <location>
        <begin position="1029"/>
        <end position="1050"/>
    </location>
</feature>
<feature type="transmembrane region" description="Helical" evidence="9">
    <location>
        <begin position="479"/>
        <end position="501"/>
    </location>
</feature>
<evidence type="ECO:0000313" key="11">
    <source>
        <dbReference type="Ensembl" id="ENSTNIP00000012100.1"/>
    </source>
</evidence>
<dbReference type="OrthoDB" id="6581954at2759"/>
<feature type="transmembrane region" description="Helical" evidence="9">
    <location>
        <begin position="591"/>
        <end position="612"/>
    </location>
</feature>
<dbReference type="KEGG" id="tng:GSTEN00017551G001"/>
<feature type="transmembrane region" description="Helical" evidence="9">
    <location>
        <begin position="69"/>
        <end position="91"/>
    </location>
</feature>
<dbReference type="GO" id="GO:0006865">
    <property type="term" value="P:amino acid transport"/>
    <property type="evidence" value="ECO:0007669"/>
    <property type="project" value="TreeGrafter"/>
</dbReference>
<feature type="transmembrane region" description="Helical" evidence="9">
    <location>
        <begin position="678"/>
        <end position="695"/>
    </location>
</feature>
<name>Q4SIS0_TETNG</name>
<dbReference type="Proteomes" id="UP000007303">
    <property type="component" value="Unassembled WGS sequence"/>
</dbReference>
<evidence type="ECO:0000313" key="10">
    <source>
        <dbReference type="EMBL" id="CAF99462.1"/>
    </source>
</evidence>
<dbReference type="PANTHER" id="PTHR11616:SF109">
    <property type="entry name" value="INACTIVE SODIUM-DEPENDENT NEUTRAL AMINO ACID TRANSPORTER B(0)AT3"/>
    <property type="match status" value="1"/>
</dbReference>
<feature type="compositionally biased region" description="Basic and acidic residues" evidence="8">
    <location>
        <begin position="405"/>
        <end position="418"/>
    </location>
</feature>
<dbReference type="HOGENOM" id="CLU_265815_0_0_1"/>
<feature type="transmembrane region" description="Helical" evidence="9">
    <location>
        <begin position="353"/>
        <end position="374"/>
    </location>
</feature>
<gene>
    <name evidence="10" type="ORF">GSTENG00017551001</name>
</gene>
<comment type="similarity">
    <text evidence="7">Belongs to the sodium:neurotransmitter symporter (SNF) (TC 2.A.22) family.</text>
</comment>
<dbReference type="AlphaFoldDB" id="Q4SIS0"/>
<comment type="subcellular location">
    <subcellularLocation>
        <location evidence="1">Membrane</location>
        <topology evidence="1">Multi-pass membrane protein</topology>
    </subcellularLocation>
</comment>
<feature type="region of interest" description="Disordered" evidence="8">
    <location>
        <begin position="390"/>
        <end position="418"/>
    </location>
</feature>
<feature type="transmembrane region" description="Helical" evidence="9">
    <location>
        <begin position="834"/>
        <end position="855"/>
    </location>
</feature>
<feature type="transmembrane region" description="Helical" evidence="9">
    <location>
        <begin position="1146"/>
        <end position="1166"/>
    </location>
</feature>
<accession>Q4SIS0</accession>
<evidence type="ECO:0000256" key="2">
    <source>
        <dbReference type="ARBA" id="ARBA00022448"/>
    </source>
</evidence>
<keyword evidence="3 7" id="KW-0812">Transmembrane</keyword>
<dbReference type="GeneTree" id="ENSGT00940000158906"/>
<feature type="transmembrane region" description="Helical" evidence="9">
    <location>
        <begin position="38"/>
        <end position="57"/>
    </location>
</feature>
<dbReference type="GO" id="GO:0046872">
    <property type="term" value="F:metal ion binding"/>
    <property type="evidence" value="ECO:0007669"/>
    <property type="project" value="UniProtKB-KW"/>
</dbReference>
<feature type="transmembrane region" description="Helical" evidence="9">
    <location>
        <begin position="1195"/>
        <end position="1217"/>
    </location>
</feature>
<dbReference type="PROSITE" id="PS00610">
    <property type="entry name" value="NA_NEUROTRAN_SYMP_1"/>
    <property type="match status" value="2"/>
</dbReference>
<evidence type="ECO:0000313" key="12">
    <source>
        <dbReference type="Proteomes" id="UP000007303"/>
    </source>
</evidence>
<evidence type="ECO:0000256" key="3">
    <source>
        <dbReference type="ARBA" id="ARBA00022692"/>
    </source>
</evidence>
<dbReference type="PROSITE" id="PS50267">
    <property type="entry name" value="NA_NEUROTRAN_SYMP_3"/>
    <property type="match status" value="3"/>
</dbReference>
<feature type="transmembrane region" description="Helical" evidence="9">
    <location>
        <begin position="322"/>
        <end position="347"/>
    </location>
</feature>
<dbReference type="InterPro" id="IPR037272">
    <property type="entry name" value="SNS_sf"/>
</dbReference>
<keyword evidence="6" id="KW-0915">Sodium</keyword>
<dbReference type="SUPFAM" id="SSF161070">
    <property type="entry name" value="SNF-like"/>
    <property type="match status" value="3"/>
</dbReference>
<dbReference type="OMA" id="CMVKGIT"/>
<feature type="transmembrane region" description="Helical" evidence="9">
    <location>
        <begin position="140"/>
        <end position="157"/>
    </location>
</feature>
<dbReference type="STRING" id="99883.ENSTNIP00000012100"/>
<reference evidence="10" key="2">
    <citation type="submission" date="2004-02" db="EMBL/GenBank/DDBJ databases">
        <authorList>
            <consortium name="Genoscope"/>
            <consortium name="Whitehead Institute Centre for Genome Research"/>
        </authorList>
    </citation>
    <scope>NUCLEOTIDE SEQUENCE</scope>
</reference>
<feature type="transmembrane region" description="Helical" evidence="9">
    <location>
        <begin position="443"/>
        <end position="463"/>
    </location>
</feature>
<dbReference type="GO" id="GO:0005886">
    <property type="term" value="C:plasma membrane"/>
    <property type="evidence" value="ECO:0007669"/>
    <property type="project" value="TreeGrafter"/>
</dbReference>
<keyword evidence="5 9" id="KW-0472">Membrane</keyword>
<dbReference type="Ensembl" id="ENSTNIT00000012291.1">
    <property type="protein sequence ID" value="ENSTNIP00000012100.1"/>
    <property type="gene ID" value="ENSTNIG00000009235.1"/>
</dbReference>
<dbReference type="PROSITE" id="PS00754">
    <property type="entry name" value="NA_NEUROTRAN_SYMP_2"/>
    <property type="match status" value="1"/>
</dbReference>
<evidence type="ECO:0000256" key="5">
    <source>
        <dbReference type="ARBA" id="ARBA00023136"/>
    </source>
</evidence>
<reference evidence="10 12" key="1">
    <citation type="journal article" date="2004" name="Nature">
        <title>Genome duplication in the teleost fish Tetraodon nigroviridis reveals the early vertebrate proto-karyotype.</title>
        <authorList>
            <person name="Jaillon O."/>
            <person name="Aury J.-M."/>
            <person name="Brunet F."/>
            <person name="Petit J.-L."/>
            <person name="Stange-Thomann N."/>
            <person name="Mauceli E."/>
            <person name="Bouneau L."/>
            <person name="Fischer C."/>
            <person name="Ozouf-Costaz C."/>
            <person name="Bernot A."/>
            <person name="Nicaud S."/>
            <person name="Jaffe D."/>
            <person name="Fisher S."/>
            <person name="Lutfalla G."/>
            <person name="Dossat C."/>
            <person name="Segurens B."/>
            <person name="Dasilva C."/>
            <person name="Salanoubat M."/>
            <person name="Levy M."/>
            <person name="Boudet N."/>
            <person name="Castellano S."/>
            <person name="Anthouard V."/>
            <person name="Jubin C."/>
            <person name="Castelli V."/>
            <person name="Katinka M."/>
            <person name="Vacherie B."/>
            <person name="Biemont C."/>
            <person name="Skalli Z."/>
            <person name="Cattolico L."/>
            <person name="Poulain J."/>
            <person name="De Berardinis V."/>
            <person name="Cruaud C."/>
            <person name="Duprat S."/>
            <person name="Brottier P."/>
            <person name="Coutanceau J.-P."/>
            <person name="Gouzy J."/>
            <person name="Parra G."/>
            <person name="Lardier G."/>
            <person name="Chapple C."/>
            <person name="McKernan K.J."/>
            <person name="McEwan P."/>
            <person name="Bosak S."/>
            <person name="Kellis M."/>
            <person name="Volff J.-N."/>
            <person name="Guigo R."/>
            <person name="Zody M.C."/>
            <person name="Mesirov J."/>
            <person name="Lindblad-Toh K."/>
            <person name="Birren B."/>
            <person name="Nusbaum C."/>
            <person name="Kahn D."/>
            <person name="Robinson-Rechavi M."/>
            <person name="Laudet V."/>
            <person name="Schachter V."/>
            <person name="Quetier F."/>
            <person name="Saurin W."/>
            <person name="Scarpelli C."/>
            <person name="Wincker P."/>
            <person name="Lander E.S."/>
            <person name="Weissenbach J."/>
            <person name="Roest Crollius H."/>
        </authorList>
    </citation>
    <scope>NUCLEOTIDE SEQUENCE [LARGE SCALE GENOMIC DNA]</scope>
</reference>
<evidence type="ECO:0000256" key="6">
    <source>
        <dbReference type="PIRSR" id="PIRSR600175-1"/>
    </source>
</evidence>
<feature type="transmembrane region" description="Helical" evidence="9">
    <location>
        <begin position="707"/>
        <end position="729"/>
    </location>
</feature>
<feature type="transmembrane region" description="Helical" evidence="9">
    <location>
        <begin position="920"/>
        <end position="941"/>
    </location>
</feature>
<feature type="transmembrane region" description="Helical" evidence="9">
    <location>
        <begin position="280"/>
        <end position="301"/>
    </location>
</feature>
<evidence type="ECO:0000256" key="8">
    <source>
        <dbReference type="SAM" id="MobiDB-lite"/>
    </source>
</evidence>
<evidence type="ECO:0000256" key="9">
    <source>
        <dbReference type="SAM" id="Phobius"/>
    </source>
</evidence>
<dbReference type="InterPro" id="IPR000175">
    <property type="entry name" value="Na/ntran_symport"/>
</dbReference>